<dbReference type="Gene3D" id="3.40.50.2000">
    <property type="entry name" value="Glycogen Phosphorylase B"/>
    <property type="match status" value="2"/>
</dbReference>
<feature type="domain" description="Glycosyl transferase family 1" evidence="1">
    <location>
        <begin position="196"/>
        <end position="357"/>
    </location>
</feature>
<dbReference type="Pfam" id="PF00534">
    <property type="entry name" value="Glycos_transf_1"/>
    <property type="match status" value="1"/>
</dbReference>
<sequence>MKIAFIYDTVYPWVTGGAERRIYEIAKRLSAKGHDVHIYSLGFWMNDPEYKDQKQIIYDGITHHSIGNSMDLYTNDDKRSIHEALYFARCLLSVDFSDFDIIDVQGFPYFSCYTTRLKRGNSKLIITLHEVWNNYWYEYMGKIGFIGKIVEKGIMYLTDNIICVSDNTYANMQEIKTPKNSTVIENGVNIEQIMNIKKSTDEFDVIYAGRLIFEKHVDLLIDAISILKKDNSHIKCCIIGNGPMKDKLTQKAKDLNLEDNIEFKDFCTNQDDLYSYMKSSKVFILPSTREGFGIVIIEANACGIPTITIDAPMNAAKSLISNKNGLISEDNPEDLADKIQTILDNDIFKGDDCIEFAKDYDWNMITDKTEKFYQEILK</sequence>
<feature type="domain" description="Glycosyltransferase subfamily 4-like N-terminal" evidence="2">
    <location>
        <begin position="16"/>
        <end position="191"/>
    </location>
</feature>
<dbReference type="AlphaFoldDB" id="A0A2A2HEI0"/>
<gene>
    <name evidence="4" type="primary">pimC</name>
    <name evidence="3" type="ORF">ASJ82_02570</name>
    <name evidence="4" type="ORF">MSCUN_12380</name>
</gene>
<comment type="caution">
    <text evidence="3">The sequence shown here is derived from an EMBL/GenBank/DDBJ whole genome shotgun (WGS) entry which is preliminary data.</text>
</comment>
<dbReference type="InterPro" id="IPR028098">
    <property type="entry name" value="Glyco_trans_4-like_N"/>
</dbReference>
<dbReference type="Proteomes" id="UP000246004">
    <property type="component" value="Unassembled WGS sequence"/>
</dbReference>
<keyword evidence="4" id="KW-0808">Transferase</keyword>
<organism evidence="3 5">
    <name type="scientific">Methanosphaera cuniculi</name>
    <dbReference type="NCBI Taxonomy" id="1077256"/>
    <lineage>
        <taxon>Archaea</taxon>
        <taxon>Methanobacteriati</taxon>
        <taxon>Methanobacteriota</taxon>
        <taxon>Methanomada group</taxon>
        <taxon>Methanobacteria</taxon>
        <taxon>Methanobacteriales</taxon>
        <taxon>Methanobacteriaceae</taxon>
        <taxon>Methanosphaera</taxon>
    </lineage>
</organism>
<dbReference type="EC" id="2.4.1.345" evidence="4"/>
<dbReference type="CDD" id="cd03801">
    <property type="entry name" value="GT4_PimA-like"/>
    <property type="match status" value="1"/>
</dbReference>
<name>A0A2A2HEI0_9EURY</name>
<evidence type="ECO:0000313" key="6">
    <source>
        <dbReference type="Proteomes" id="UP000246004"/>
    </source>
</evidence>
<keyword evidence="5" id="KW-1185">Reference proteome</keyword>
<evidence type="ECO:0000313" key="5">
    <source>
        <dbReference type="Proteomes" id="UP000217528"/>
    </source>
</evidence>
<dbReference type="PANTHER" id="PTHR12526:SF630">
    <property type="entry name" value="GLYCOSYLTRANSFERASE"/>
    <property type="match status" value="1"/>
</dbReference>
<dbReference type="Proteomes" id="UP000217528">
    <property type="component" value="Unassembled WGS sequence"/>
</dbReference>
<evidence type="ECO:0000259" key="1">
    <source>
        <dbReference type="Pfam" id="PF00534"/>
    </source>
</evidence>
<dbReference type="Pfam" id="PF13439">
    <property type="entry name" value="Glyco_transf_4"/>
    <property type="match status" value="1"/>
</dbReference>
<proteinExistence type="predicted"/>
<evidence type="ECO:0000313" key="4">
    <source>
        <dbReference type="EMBL" id="PWL07995.1"/>
    </source>
</evidence>
<evidence type="ECO:0000259" key="2">
    <source>
        <dbReference type="Pfam" id="PF13439"/>
    </source>
</evidence>
<dbReference type="EMBL" id="LWMS01000042">
    <property type="protein sequence ID" value="PWL07995.1"/>
    <property type="molecule type" value="Genomic_DNA"/>
</dbReference>
<protein>
    <submittedName>
        <fullName evidence="4">GDP-mannose-dependent alpha-(1-6)-phosphatidylinositol dimannoside mannosyltransferase</fullName>
        <ecNumber evidence="4">2.4.1.345</ecNumber>
    </submittedName>
</protein>
<accession>A0A2A2HEI0</accession>
<keyword evidence="4" id="KW-0328">Glycosyltransferase</keyword>
<evidence type="ECO:0000313" key="3">
    <source>
        <dbReference type="EMBL" id="PAV07832.1"/>
    </source>
</evidence>
<dbReference type="EMBL" id="LMVN01000007">
    <property type="protein sequence ID" value="PAV07832.1"/>
    <property type="molecule type" value="Genomic_DNA"/>
</dbReference>
<dbReference type="OrthoDB" id="132546at2157"/>
<dbReference type="PANTHER" id="PTHR12526">
    <property type="entry name" value="GLYCOSYLTRANSFERASE"/>
    <property type="match status" value="1"/>
</dbReference>
<dbReference type="RefSeq" id="WP_095608278.1">
    <property type="nucleotide sequence ID" value="NZ_LMVN01000007.1"/>
</dbReference>
<dbReference type="GO" id="GO:0043750">
    <property type="term" value="F:phosphatidylinositol alpha-mannosyltransferase activity"/>
    <property type="evidence" value="ECO:0007669"/>
    <property type="project" value="UniProtKB-EC"/>
</dbReference>
<dbReference type="InterPro" id="IPR001296">
    <property type="entry name" value="Glyco_trans_1"/>
</dbReference>
<dbReference type="SUPFAM" id="SSF53756">
    <property type="entry name" value="UDP-Glycosyltransferase/glycogen phosphorylase"/>
    <property type="match status" value="1"/>
</dbReference>
<reference evidence="4 6" key="1">
    <citation type="submission" date="2016-04" db="EMBL/GenBank/DDBJ databases">
        <title>Genome sequence of Methanosphaera cuniculi DSM 4103.</title>
        <authorList>
            <person name="Poehlein A."/>
            <person name="Seedorf H."/>
            <person name="Daniel R."/>
        </authorList>
    </citation>
    <scope>NUCLEOTIDE SEQUENCE [LARGE SCALE GENOMIC DNA]</scope>
    <source>
        <strain evidence="4 6">DSM 4103</strain>
    </source>
</reference>
<reference evidence="3 5" key="2">
    <citation type="journal article" date="2017" name="BMC Genomics">
        <title>Genomic analysis of methanogenic archaea reveals a shift towards energy conservation.</title>
        <authorList>
            <person name="Gilmore S.P."/>
            <person name="Henske J.K."/>
            <person name="Sexton J.A."/>
            <person name="Solomon K.V."/>
            <person name="Seppala S."/>
            <person name="Yoo J.I."/>
            <person name="Huyett L.M."/>
            <person name="Pressman A."/>
            <person name="Cogan J.Z."/>
            <person name="Kivenson V."/>
            <person name="Peng X."/>
            <person name="Tan Y."/>
            <person name="Valentine D.L."/>
            <person name="O'Malley M.A."/>
        </authorList>
    </citation>
    <scope>NUCLEOTIDE SEQUENCE [LARGE SCALE GENOMIC DNA]</scope>
    <source>
        <strain evidence="3 5">1R-7</strain>
    </source>
</reference>